<organism evidence="2 3">
    <name type="scientific">Boletus reticuloceps</name>
    <dbReference type="NCBI Taxonomy" id="495285"/>
    <lineage>
        <taxon>Eukaryota</taxon>
        <taxon>Fungi</taxon>
        <taxon>Dikarya</taxon>
        <taxon>Basidiomycota</taxon>
        <taxon>Agaricomycotina</taxon>
        <taxon>Agaricomycetes</taxon>
        <taxon>Agaricomycetidae</taxon>
        <taxon>Boletales</taxon>
        <taxon>Boletineae</taxon>
        <taxon>Boletaceae</taxon>
        <taxon>Boletoideae</taxon>
        <taxon>Boletus</taxon>
    </lineage>
</organism>
<sequence>MAHFAQQGHNIEDGIWKEHKDNMVVCVWKDINTFCSEVQKVILDIVPIEYQLSAPHLKTSAERLAAIKAKASALVHKFSFLQGQRDDQGHSSNFAHNCIHVACHCIFYRKGSKTFRNHKLFKQIVPYMAVLYIKGVLDSYAAYGSMEGKVSPAKNEEDFWKMHKKMQEVLNHSYHGPKLSATLKAWAQEAYTSELLDLPSDASSECEIDLD</sequence>
<keyword evidence="3" id="KW-1185">Reference proteome</keyword>
<dbReference type="Proteomes" id="UP000683000">
    <property type="component" value="Unassembled WGS sequence"/>
</dbReference>
<dbReference type="AlphaFoldDB" id="A0A8I2YK14"/>
<accession>A0A8I2YK14</accession>
<name>A0A8I2YK14_9AGAM</name>
<evidence type="ECO:0000259" key="1">
    <source>
        <dbReference type="Pfam" id="PF20149"/>
    </source>
</evidence>
<protein>
    <recommendedName>
        <fullName evidence="1">DUF6532 domain-containing protein</fullName>
    </recommendedName>
</protein>
<dbReference type="Pfam" id="PF20149">
    <property type="entry name" value="DUF6532"/>
    <property type="match status" value="1"/>
</dbReference>
<dbReference type="InterPro" id="IPR045341">
    <property type="entry name" value="DUF6532"/>
</dbReference>
<feature type="domain" description="DUF6532" evidence="1">
    <location>
        <begin position="13"/>
        <end position="165"/>
    </location>
</feature>
<evidence type="ECO:0000313" key="3">
    <source>
        <dbReference type="Proteomes" id="UP000683000"/>
    </source>
</evidence>
<dbReference type="EMBL" id="JAGFBS010000020">
    <property type="protein sequence ID" value="KAG6373944.1"/>
    <property type="molecule type" value="Genomic_DNA"/>
</dbReference>
<proteinExistence type="predicted"/>
<reference evidence="2" key="1">
    <citation type="submission" date="2021-03" db="EMBL/GenBank/DDBJ databases">
        <title>Evolutionary innovations through gain and loss of genes in the ectomycorrhizal Boletales.</title>
        <authorList>
            <person name="Wu G."/>
            <person name="Miyauchi S."/>
            <person name="Morin E."/>
            <person name="Yang Z.-L."/>
            <person name="Xu J."/>
            <person name="Martin F.M."/>
        </authorList>
    </citation>
    <scope>NUCLEOTIDE SEQUENCE</scope>
    <source>
        <strain evidence="2">BR01</strain>
    </source>
</reference>
<evidence type="ECO:0000313" key="2">
    <source>
        <dbReference type="EMBL" id="KAG6373944.1"/>
    </source>
</evidence>
<comment type="caution">
    <text evidence="2">The sequence shown here is derived from an EMBL/GenBank/DDBJ whole genome shotgun (WGS) entry which is preliminary data.</text>
</comment>
<dbReference type="OrthoDB" id="2675797at2759"/>
<gene>
    <name evidence="2" type="ORF">JVT61DRAFT_6107</name>
</gene>